<protein>
    <submittedName>
        <fullName evidence="1">Uncharacterized protein</fullName>
    </submittedName>
</protein>
<accession>S3UVN7</accession>
<dbReference type="RefSeq" id="WP_016551404.1">
    <property type="nucleotide sequence ID" value="NZ_AKWZ02000012.1"/>
</dbReference>
<reference evidence="1" key="1">
    <citation type="submission" date="2013-04" db="EMBL/GenBank/DDBJ databases">
        <authorList>
            <person name="Harkins D.M."/>
            <person name="Durkin A.S."/>
            <person name="Selengut J.D."/>
            <person name="Sanka R."/>
            <person name="DePew J."/>
            <person name="Purushe J."/>
            <person name="Ahmed A."/>
            <person name="van der Linden H."/>
            <person name="Goris M.G.A."/>
            <person name="Hartskeerl R.A."/>
            <person name="Vinetz J.M."/>
            <person name="Sutton G.G."/>
            <person name="Nelson W.C."/>
            <person name="Fouts D.E."/>
        </authorList>
    </citation>
    <scope>NUCLEOTIDE SEQUENCE [LARGE SCALE GENOMIC DNA]</scope>
    <source>
        <strain evidence="1">BUT 6</strain>
    </source>
</reference>
<gene>
    <name evidence="1" type="ORF">LEP1GSC058_0204</name>
</gene>
<sequence length="416" mass="47948">MSRKKESLFSGRQLFQYLLGLQDEARRIAETFDTIRLNEESIETIIQEIVSESFPDRVLFSTDKVEIVDEGETDVDVSGDPNYFTPFGRGKNLIRGRYIEIAVPYSGDSKLFKFQPSTITLGKVLYGEVIGNEIHLRYEFVKPEPQKIESRYKDDLRHLKNIEGSMNSDIDKLRLEVINLVNRVLIHKKSLSADSAKISEILNLPVRKRTNMPKELEVPLIRKKAKISKNVDSSGKEYSISVEVFEQILEIIQSLSLMMERSPSTFVKLEEEEIRDHILIHLNGHFEGAATGETFNYQGKTDILIRYENRNIFIAECKFWSGEKGLIDTIDQILRYTTWRDNRLCIILFNKNKGLSEVIRKAQEIVTSHSCFDKNLAFRSKVLSNLGSTFVYEFHHPSDLEKKLTLSLLVFDIPKG</sequence>
<dbReference type="AlphaFoldDB" id="S3UVN7"/>
<organism evidence="1 2">
    <name type="scientific">Leptospira fainei serovar Hurstbridge str. BUT 6</name>
    <dbReference type="NCBI Taxonomy" id="1193011"/>
    <lineage>
        <taxon>Bacteria</taxon>
        <taxon>Pseudomonadati</taxon>
        <taxon>Spirochaetota</taxon>
        <taxon>Spirochaetia</taxon>
        <taxon>Leptospirales</taxon>
        <taxon>Leptospiraceae</taxon>
        <taxon>Leptospira</taxon>
    </lineage>
</organism>
<dbReference type="Proteomes" id="UP000014540">
    <property type="component" value="Unassembled WGS sequence"/>
</dbReference>
<proteinExistence type="predicted"/>
<evidence type="ECO:0000313" key="2">
    <source>
        <dbReference type="Proteomes" id="UP000014540"/>
    </source>
</evidence>
<dbReference type="EMBL" id="AKWZ02000012">
    <property type="protein sequence ID" value="EPG72414.1"/>
    <property type="molecule type" value="Genomic_DNA"/>
</dbReference>
<comment type="caution">
    <text evidence="1">The sequence shown here is derived from an EMBL/GenBank/DDBJ whole genome shotgun (WGS) entry which is preliminary data.</text>
</comment>
<keyword evidence="2" id="KW-1185">Reference proteome</keyword>
<evidence type="ECO:0000313" key="1">
    <source>
        <dbReference type="EMBL" id="EPG72414.1"/>
    </source>
</evidence>
<dbReference type="OrthoDB" id="5447244at2"/>
<name>S3UVN7_9LEPT</name>